<dbReference type="Proteomes" id="UP000464468">
    <property type="component" value="Chromosome"/>
</dbReference>
<gene>
    <name evidence="1" type="ORF">GVO57_03770</name>
</gene>
<keyword evidence="2" id="KW-1185">Reference proteome</keyword>
<evidence type="ECO:0008006" key="3">
    <source>
        <dbReference type="Google" id="ProtNLM"/>
    </source>
</evidence>
<name>A0A7Z2NUM3_9SPHN</name>
<evidence type="ECO:0000313" key="1">
    <source>
        <dbReference type="EMBL" id="QHL90111.1"/>
    </source>
</evidence>
<protein>
    <recommendedName>
        <fullName evidence="3">Carboxypeptidase regulatory-like domain-containing protein</fullName>
    </recommendedName>
</protein>
<organism evidence="1 2">
    <name type="scientific">Sphingomonas changnyeongensis</name>
    <dbReference type="NCBI Taxonomy" id="2698679"/>
    <lineage>
        <taxon>Bacteria</taxon>
        <taxon>Pseudomonadati</taxon>
        <taxon>Pseudomonadota</taxon>
        <taxon>Alphaproteobacteria</taxon>
        <taxon>Sphingomonadales</taxon>
        <taxon>Sphingomonadaceae</taxon>
        <taxon>Sphingomonas</taxon>
    </lineage>
</organism>
<evidence type="ECO:0000313" key="2">
    <source>
        <dbReference type="Proteomes" id="UP000464468"/>
    </source>
</evidence>
<dbReference type="SUPFAM" id="SSF49478">
    <property type="entry name" value="Cna protein B-type domain"/>
    <property type="match status" value="1"/>
</dbReference>
<dbReference type="KEGG" id="schy:GVO57_03770"/>
<reference evidence="1 2" key="1">
    <citation type="submission" date="2020-01" db="EMBL/GenBank/DDBJ databases">
        <title>Sphingomonas sp. C33 whole genome sequece.</title>
        <authorList>
            <person name="Park C."/>
        </authorList>
    </citation>
    <scope>NUCLEOTIDE SEQUENCE [LARGE SCALE GENOMIC DNA]</scope>
    <source>
        <strain evidence="1 2">C33</strain>
    </source>
</reference>
<dbReference type="RefSeq" id="WP_160591979.1">
    <property type="nucleotide sequence ID" value="NZ_CP047895.1"/>
</dbReference>
<accession>A0A7Z2NUM3</accession>
<sequence length="498" mass="52495">MLVEDRRDLIGWRARPDRALAPPGWRGGIAVEQGLGHGTALALAVHRAPVRTGTQSYVEAGLRAGVMRLLGEVNLAAARDGGRALRVNVIGDLARTNISVEAIRNRGLTSERLDPSARSVTAIGIDRPVRVAGLVLPLRFDLRTTLSRAERLTEARGRVSLIAGRIAASATLGWRRAAPRGGPARDEAVMGLLVNGRTGRVRLRGEMEWAVRPRPELVSALATANLAIGPADELQLTTGYAGRERAGFAGANYTRDFGLFAASFNAQANSRGSFSLGLAAQFSFGPGGAGRFGRFRSGSRATSGALAVSAFFDLNGDGLRQPGEPPAPLGGLVVDGAPAEAPAGASSRADSPGPWLIEGLDPAVPVQVALDPARLTDPFDAPGDAGVAAVPRAGLVTPVELGIVRTATIDGVLARAGRPLAGEEVELVDRHGVAVHRLRTEFDGFFSFERVRFGQYRLRLARGGTDCMAEPIAIGPERLALRLGLIELARPPERLARR</sequence>
<proteinExistence type="predicted"/>
<dbReference type="EMBL" id="CP047895">
    <property type="protein sequence ID" value="QHL90111.1"/>
    <property type="molecule type" value="Genomic_DNA"/>
</dbReference>
<dbReference type="AlphaFoldDB" id="A0A7Z2NUM3"/>